<dbReference type="Gene3D" id="3.40.50.150">
    <property type="entry name" value="Vaccinia Virus protein VP39"/>
    <property type="match status" value="1"/>
</dbReference>
<evidence type="ECO:0000313" key="2">
    <source>
        <dbReference type="Proteomes" id="UP000543598"/>
    </source>
</evidence>
<dbReference type="SUPFAM" id="SSF53335">
    <property type="entry name" value="S-adenosyl-L-methionine-dependent methyltransferases"/>
    <property type="match status" value="1"/>
</dbReference>
<keyword evidence="2" id="KW-1185">Reference proteome</keyword>
<dbReference type="RefSeq" id="WP_167037745.1">
    <property type="nucleotide sequence ID" value="NZ_BAAANA010000001.1"/>
</dbReference>
<dbReference type="Proteomes" id="UP000543598">
    <property type="component" value="Unassembled WGS sequence"/>
</dbReference>
<comment type="caution">
    <text evidence="1">The sequence shown here is derived from an EMBL/GenBank/DDBJ whole genome shotgun (WGS) entry which is preliminary data.</text>
</comment>
<sequence length="88" mass="9499">MMDAVPRGAVSALDVGTGDGLLDAGLRRVFPDVSAIDLDASVLARARSGCQAAKRGGSRRIQRRSNKRGERPVTSLIQIRWSSHNTLR</sequence>
<proteinExistence type="predicted"/>
<dbReference type="AlphaFoldDB" id="A0A7Y2PZF8"/>
<dbReference type="InterPro" id="IPR029063">
    <property type="entry name" value="SAM-dependent_MTases_sf"/>
</dbReference>
<accession>A0A7Y2PZF8</accession>
<evidence type="ECO:0000313" key="1">
    <source>
        <dbReference type="EMBL" id="NNH03248.1"/>
    </source>
</evidence>
<gene>
    <name evidence="1" type="ORF">HLA99_05225</name>
</gene>
<dbReference type="EMBL" id="JABEMB010000004">
    <property type="protein sequence ID" value="NNH03248.1"/>
    <property type="molecule type" value="Genomic_DNA"/>
</dbReference>
<reference evidence="1 2" key="1">
    <citation type="submission" date="2020-05" db="EMBL/GenBank/DDBJ databases">
        <title>MicrobeNet Type strains.</title>
        <authorList>
            <person name="Nicholson A.C."/>
        </authorList>
    </citation>
    <scope>NUCLEOTIDE SEQUENCE [LARGE SCALE GENOMIC DNA]</scope>
    <source>
        <strain evidence="1 2">JCM 14282</strain>
    </source>
</reference>
<organism evidence="1 2">
    <name type="scientific">Microbacterium ulmi</name>
    <dbReference type="NCBI Taxonomy" id="179095"/>
    <lineage>
        <taxon>Bacteria</taxon>
        <taxon>Bacillati</taxon>
        <taxon>Actinomycetota</taxon>
        <taxon>Actinomycetes</taxon>
        <taxon>Micrococcales</taxon>
        <taxon>Microbacteriaceae</taxon>
        <taxon>Microbacterium</taxon>
    </lineage>
</organism>
<protein>
    <recommendedName>
        <fullName evidence="3">Methyltransferase domain-containing protein</fullName>
    </recommendedName>
</protein>
<name>A0A7Y2PZF8_9MICO</name>
<evidence type="ECO:0008006" key="3">
    <source>
        <dbReference type="Google" id="ProtNLM"/>
    </source>
</evidence>